<evidence type="ECO:0000256" key="5">
    <source>
        <dbReference type="SAM" id="Phobius"/>
    </source>
</evidence>
<gene>
    <name evidence="6" type="ORF">K8U72_05930</name>
</gene>
<sequence length="291" mass="30728">MARPRSTAFDACHAAVPAMLFAGVAALSMLAVHPVLVTLSLSGALAFSLVARGAAATVRGLAWQLPLLVLVCLLNPFFSASGSTLLLKVGPRSVYLESLAYGATMGALLVATVLWFEDAAAVLTQDRLLALAGRRARSVPLVASMAAQLVPQMLGRARSVRAAARACTAAGPRPPARAELLRTSTMLLSWSLEDSLERADAMRARGWESGSPRTRYRPERFRARDAVAAAGIAALLALGAAGAWAACSSWEFYPRMSGLAPWWCYLPFALLALLPAVAELAARWAERGEAG</sequence>
<name>A0A921KLG7_9ACTN</name>
<reference evidence="6" key="1">
    <citation type="journal article" date="2021" name="PeerJ">
        <title>Extensive microbial diversity within the chicken gut microbiome revealed by metagenomics and culture.</title>
        <authorList>
            <person name="Gilroy R."/>
            <person name="Ravi A."/>
            <person name="Getino M."/>
            <person name="Pursley I."/>
            <person name="Horton D.L."/>
            <person name="Alikhan N.F."/>
            <person name="Baker D."/>
            <person name="Gharbi K."/>
            <person name="Hall N."/>
            <person name="Watson M."/>
            <person name="Adriaenssens E.M."/>
            <person name="Foster-Nyarko E."/>
            <person name="Jarju S."/>
            <person name="Secka A."/>
            <person name="Antonio M."/>
            <person name="Oren A."/>
            <person name="Chaudhuri R.R."/>
            <person name="La Ragione R."/>
            <person name="Hildebrand F."/>
            <person name="Pallen M.J."/>
        </authorList>
    </citation>
    <scope>NUCLEOTIDE SEQUENCE</scope>
    <source>
        <strain evidence="6">CHK124-7917</strain>
    </source>
</reference>
<evidence type="ECO:0000256" key="2">
    <source>
        <dbReference type="ARBA" id="ARBA00022692"/>
    </source>
</evidence>
<proteinExistence type="predicted"/>
<feature type="transmembrane region" description="Helical" evidence="5">
    <location>
        <begin position="99"/>
        <end position="116"/>
    </location>
</feature>
<reference evidence="6" key="2">
    <citation type="submission" date="2021-09" db="EMBL/GenBank/DDBJ databases">
        <authorList>
            <person name="Gilroy R."/>
        </authorList>
    </citation>
    <scope>NUCLEOTIDE SEQUENCE</scope>
    <source>
        <strain evidence="6">CHK124-7917</strain>
    </source>
</reference>
<dbReference type="CDD" id="cd16914">
    <property type="entry name" value="EcfT"/>
    <property type="match status" value="1"/>
</dbReference>
<dbReference type="InterPro" id="IPR003339">
    <property type="entry name" value="ABC/ECF_trnsptr_transmembrane"/>
</dbReference>
<feature type="transmembrane region" description="Helical" evidence="5">
    <location>
        <begin position="67"/>
        <end position="87"/>
    </location>
</feature>
<feature type="transmembrane region" description="Helical" evidence="5">
    <location>
        <begin position="12"/>
        <end position="30"/>
    </location>
</feature>
<evidence type="ECO:0000313" key="7">
    <source>
        <dbReference type="Proteomes" id="UP000697330"/>
    </source>
</evidence>
<dbReference type="GO" id="GO:0005886">
    <property type="term" value="C:plasma membrane"/>
    <property type="evidence" value="ECO:0007669"/>
    <property type="project" value="UniProtKB-ARBA"/>
</dbReference>
<organism evidence="6 7">
    <name type="scientific">Thermophilibacter provencensis</name>
    <dbReference type="NCBI Taxonomy" id="1852386"/>
    <lineage>
        <taxon>Bacteria</taxon>
        <taxon>Bacillati</taxon>
        <taxon>Actinomycetota</taxon>
        <taxon>Coriobacteriia</taxon>
        <taxon>Coriobacteriales</taxon>
        <taxon>Atopobiaceae</taxon>
        <taxon>Thermophilibacter</taxon>
    </lineage>
</organism>
<dbReference type="EMBL" id="DYWQ01000090">
    <property type="protein sequence ID" value="HJF45308.1"/>
    <property type="molecule type" value="Genomic_DNA"/>
</dbReference>
<dbReference type="RefSeq" id="WP_274959105.1">
    <property type="nucleotide sequence ID" value="NZ_DYWQ01000090.1"/>
</dbReference>
<accession>A0A921KLG7</accession>
<evidence type="ECO:0000256" key="4">
    <source>
        <dbReference type="ARBA" id="ARBA00023136"/>
    </source>
</evidence>
<protein>
    <submittedName>
        <fullName evidence="6">Energy-coupling factor transporter transmembrane protein EcfT</fullName>
    </submittedName>
</protein>
<dbReference type="AlphaFoldDB" id="A0A921KLG7"/>
<comment type="subcellular location">
    <subcellularLocation>
        <location evidence="1">Membrane</location>
        <topology evidence="1">Multi-pass membrane protein</topology>
    </subcellularLocation>
</comment>
<dbReference type="Proteomes" id="UP000697330">
    <property type="component" value="Unassembled WGS sequence"/>
</dbReference>
<keyword evidence="4 5" id="KW-0472">Membrane</keyword>
<evidence type="ECO:0000256" key="1">
    <source>
        <dbReference type="ARBA" id="ARBA00004141"/>
    </source>
</evidence>
<evidence type="ECO:0000256" key="3">
    <source>
        <dbReference type="ARBA" id="ARBA00022989"/>
    </source>
</evidence>
<evidence type="ECO:0000313" key="6">
    <source>
        <dbReference type="EMBL" id="HJF45308.1"/>
    </source>
</evidence>
<feature type="transmembrane region" description="Helical" evidence="5">
    <location>
        <begin position="226"/>
        <end position="245"/>
    </location>
</feature>
<feature type="transmembrane region" description="Helical" evidence="5">
    <location>
        <begin position="265"/>
        <end position="285"/>
    </location>
</feature>
<comment type="caution">
    <text evidence="6">The sequence shown here is derived from an EMBL/GenBank/DDBJ whole genome shotgun (WGS) entry which is preliminary data.</text>
</comment>
<keyword evidence="3 5" id="KW-1133">Transmembrane helix</keyword>
<keyword evidence="2 5" id="KW-0812">Transmembrane</keyword>